<evidence type="ECO:0000256" key="1">
    <source>
        <dbReference type="ARBA" id="ARBA00004127"/>
    </source>
</evidence>
<dbReference type="InterPro" id="IPR010652">
    <property type="entry name" value="DUF1232"/>
</dbReference>
<keyword evidence="3 5" id="KW-1133">Transmembrane helix</keyword>
<feature type="transmembrane region" description="Helical" evidence="5">
    <location>
        <begin position="179"/>
        <end position="198"/>
    </location>
</feature>
<dbReference type="Proteomes" id="UP001055712">
    <property type="component" value="Unassembled WGS sequence"/>
</dbReference>
<reference evidence="7" key="1">
    <citation type="journal article" date="2019" name="Plant J.">
        <title>Chlorella vulgaris genome assembly and annotation reveals the molecular basis for metabolic acclimation to high light conditions.</title>
        <authorList>
            <person name="Cecchin M."/>
            <person name="Marcolungo L."/>
            <person name="Rossato M."/>
            <person name="Girolomoni L."/>
            <person name="Cosentino E."/>
            <person name="Cuine S."/>
            <person name="Li-Beisson Y."/>
            <person name="Delledonne M."/>
            <person name="Ballottari M."/>
        </authorList>
    </citation>
    <scope>NUCLEOTIDE SEQUENCE</scope>
    <source>
        <strain evidence="7">211/11P</strain>
    </source>
</reference>
<keyword evidence="8" id="KW-1185">Reference proteome</keyword>
<evidence type="ECO:0000256" key="4">
    <source>
        <dbReference type="ARBA" id="ARBA00023136"/>
    </source>
</evidence>
<gene>
    <name evidence="7" type="ORF">D9Q98_004336</name>
</gene>
<keyword evidence="4 5" id="KW-0472">Membrane</keyword>
<keyword evidence="2 5" id="KW-0812">Transmembrane</keyword>
<evidence type="ECO:0000256" key="3">
    <source>
        <dbReference type="ARBA" id="ARBA00022989"/>
    </source>
</evidence>
<accession>A0A9D4TPL5</accession>
<feature type="domain" description="DUF1232" evidence="6">
    <location>
        <begin position="74"/>
        <end position="108"/>
    </location>
</feature>
<feature type="transmembrane region" description="Helical" evidence="5">
    <location>
        <begin position="145"/>
        <end position="167"/>
    </location>
</feature>
<organism evidence="7 8">
    <name type="scientific">Chlorella vulgaris</name>
    <name type="common">Green alga</name>
    <dbReference type="NCBI Taxonomy" id="3077"/>
    <lineage>
        <taxon>Eukaryota</taxon>
        <taxon>Viridiplantae</taxon>
        <taxon>Chlorophyta</taxon>
        <taxon>core chlorophytes</taxon>
        <taxon>Trebouxiophyceae</taxon>
        <taxon>Chlorellales</taxon>
        <taxon>Chlorellaceae</taxon>
        <taxon>Chlorella clade</taxon>
        <taxon>Chlorella</taxon>
    </lineage>
</organism>
<name>A0A9D4TPL5_CHLVU</name>
<dbReference type="AlphaFoldDB" id="A0A9D4TPL5"/>
<dbReference type="Pfam" id="PF06803">
    <property type="entry name" value="DUF1232"/>
    <property type="match status" value="1"/>
</dbReference>
<dbReference type="OrthoDB" id="539193at2759"/>
<sequence length="240" mass="26658">MEAPATQHDAEDLRGLYGDLQQQEEGAAVALPPPLPPKCDGWWSRFKGAVKAMKQEVLALNYATQDRRLGFVPRLLALLAIAYALSPLDLIPDFIPVLGLVDDFFILGLLLYLAIRMVPADVMAAARERAKREPLRLRKNWGMALLFFAIWDVTLLWLVWFLCSWVGKSHAGIQPYKVWIMAGTGVLAVAGELSWAVGQWRAEQRVQRVQAVLTAAGTETGLEEALLRGGTQAVHEYLEP</sequence>
<dbReference type="GO" id="GO:0012505">
    <property type="term" value="C:endomembrane system"/>
    <property type="evidence" value="ECO:0007669"/>
    <property type="project" value="UniProtKB-SubCell"/>
</dbReference>
<feature type="transmembrane region" description="Helical" evidence="5">
    <location>
        <begin position="104"/>
        <end position="124"/>
    </location>
</feature>
<comment type="subcellular location">
    <subcellularLocation>
        <location evidence="1">Endomembrane system</location>
        <topology evidence="1">Multi-pass membrane protein</topology>
    </subcellularLocation>
</comment>
<evidence type="ECO:0000259" key="6">
    <source>
        <dbReference type="Pfam" id="PF06803"/>
    </source>
</evidence>
<feature type="transmembrane region" description="Helical" evidence="5">
    <location>
        <begin position="75"/>
        <end position="98"/>
    </location>
</feature>
<dbReference type="EMBL" id="SIDB01000006">
    <property type="protein sequence ID" value="KAI3431275.1"/>
    <property type="molecule type" value="Genomic_DNA"/>
</dbReference>
<evidence type="ECO:0000256" key="5">
    <source>
        <dbReference type="SAM" id="Phobius"/>
    </source>
</evidence>
<proteinExistence type="predicted"/>
<protein>
    <recommendedName>
        <fullName evidence="6">DUF1232 domain-containing protein</fullName>
    </recommendedName>
</protein>
<evidence type="ECO:0000256" key="2">
    <source>
        <dbReference type="ARBA" id="ARBA00022692"/>
    </source>
</evidence>
<evidence type="ECO:0000313" key="7">
    <source>
        <dbReference type="EMBL" id="KAI3431275.1"/>
    </source>
</evidence>
<evidence type="ECO:0000313" key="8">
    <source>
        <dbReference type="Proteomes" id="UP001055712"/>
    </source>
</evidence>
<comment type="caution">
    <text evidence="7">The sequence shown here is derived from an EMBL/GenBank/DDBJ whole genome shotgun (WGS) entry which is preliminary data.</text>
</comment>
<reference evidence="7" key="2">
    <citation type="submission" date="2020-11" db="EMBL/GenBank/DDBJ databases">
        <authorList>
            <person name="Cecchin M."/>
            <person name="Marcolungo L."/>
            <person name="Rossato M."/>
            <person name="Girolomoni L."/>
            <person name="Cosentino E."/>
            <person name="Cuine S."/>
            <person name="Li-Beisson Y."/>
            <person name="Delledonne M."/>
            <person name="Ballottari M."/>
        </authorList>
    </citation>
    <scope>NUCLEOTIDE SEQUENCE</scope>
    <source>
        <strain evidence="7">211/11P</strain>
        <tissue evidence="7">Whole cell</tissue>
    </source>
</reference>